<proteinExistence type="predicted"/>
<name>A0AAV4Y3J0_CAEEX</name>
<accession>A0AAV4Y3J0</accession>
<evidence type="ECO:0008006" key="3">
    <source>
        <dbReference type="Google" id="ProtNLM"/>
    </source>
</evidence>
<evidence type="ECO:0000313" key="2">
    <source>
        <dbReference type="Proteomes" id="UP001054945"/>
    </source>
</evidence>
<sequence length="137" mass="16262">MKMKRQLKKQPRLDSLGSQILLQRAIVNLFNMRGKRQQCKLVKKNGRHVLVGDKKPAFVAGKERDVWIPNYVDMNHRNRTFNYIPFGTRNRGRSKLKWNDCVEADLNVLRVTNWKTVVKQRLEWKKVLWKALARHGL</sequence>
<dbReference type="EMBL" id="BPLR01001234">
    <property type="protein sequence ID" value="GIZ00986.1"/>
    <property type="molecule type" value="Genomic_DNA"/>
</dbReference>
<dbReference type="AlphaFoldDB" id="A0AAV4Y3J0"/>
<evidence type="ECO:0000313" key="1">
    <source>
        <dbReference type="EMBL" id="GIZ00986.1"/>
    </source>
</evidence>
<keyword evidence="2" id="KW-1185">Reference proteome</keyword>
<comment type="caution">
    <text evidence="1">The sequence shown here is derived from an EMBL/GenBank/DDBJ whole genome shotgun (WGS) entry which is preliminary data.</text>
</comment>
<dbReference type="Proteomes" id="UP001054945">
    <property type="component" value="Unassembled WGS sequence"/>
</dbReference>
<gene>
    <name evidence="1" type="ORF">CEXT_460321</name>
</gene>
<reference evidence="1 2" key="1">
    <citation type="submission" date="2021-06" db="EMBL/GenBank/DDBJ databases">
        <title>Caerostris extrusa draft genome.</title>
        <authorList>
            <person name="Kono N."/>
            <person name="Arakawa K."/>
        </authorList>
    </citation>
    <scope>NUCLEOTIDE SEQUENCE [LARGE SCALE GENOMIC DNA]</scope>
</reference>
<protein>
    <recommendedName>
        <fullName evidence="3">HNH endonuclease</fullName>
    </recommendedName>
</protein>
<organism evidence="1 2">
    <name type="scientific">Caerostris extrusa</name>
    <name type="common">Bark spider</name>
    <name type="synonym">Caerostris bankana</name>
    <dbReference type="NCBI Taxonomy" id="172846"/>
    <lineage>
        <taxon>Eukaryota</taxon>
        <taxon>Metazoa</taxon>
        <taxon>Ecdysozoa</taxon>
        <taxon>Arthropoda</taxon>
        <taxon>Chelicerata</taxon>
        <taxon>Arachnida</taxon>
        <taxon>Araneae</taxon>
        <taxon>Araneomorphae</taxon>
        <taxon>Entelegynae</taxon>
        <taxon>Araneoidea</taxon>
        <taxon>Araneidae</taxon>
        <taxon>Caerostris</taxon>
    </lineage>
</organism>